<sequence>MRSLVVVVAGGAGRRFRSGGGGEDKLAAPLGRSTVLGRLLADLDRLREEGVVDDLLLVGPDRGEGRRRVREDPPGGGPAAALAAALGAAGPDVDVLVLLGADQPFAASAVPRLLGALSEDPTAAGVLGRDPSGYPQPLLSAHRRARLGVPVPGAPLRAAFGTPLLDVALTDRECLDVDTPDDLDRASRAISGGAGRPGRS</sequence>
<dbReference type="RefSeq" id="WP_380135401.1">
    <property type="nucleotide sequence ID" value="NZ_JBHLUI010000003.1"/>
</dbReference>
<gene>
    <name evidence="3" type="ORF">ACFFVI_08325</name>
</gene>
<evidence type="ECO:0000313" key="4">
    <source>
        <dbReference type="Proteomes" id="UP001589748"/>
    </source>
</evidence>
<dbReference type="SUPFAM" id="SSF53448">
    <property type="entry name" value="Nucleotide-diphospho-sugar transferases"/>
    <property type="match status" value="1"/>
</dbReference>
<evidence type="ECO:0000313" key="3">
    <source>
        <dbReference type="EMBL" id="MFB9376973.1"/>
    </source>
</evidence>
<feature type="domain" description="MobA-like NTP transferase" evidence="2">
    <location>
        <begin position="5"/>
        <end position="144"/>
    </location>
</feature>
<evidence type="ECO:0000256" key="1">
    <source>
        <dbReference type="SAM" id="MobiDB-lite"/>
    </source>
</evidence>
<dbReference type="Pfam" id="PF12804">
    <property type="entry name" value="NTP_transf_3"/>
    <property type="match status" value="1"/>
</dbReference>
<protein>
    <submittedName>
        <fullName evidence="3">NTP transferase domain-containing protein</fullName>
    </submittedName>
</protein>
<accession>A0ABV5LSF0</accession>
<comment type="caution">
    <text evidence="3">The sequence shown here is derived from an EMBL/GenBank/DDBJ whole genome shotgun (WGS) entry which is preliminary data.</text>
</comment>
<keyword evidence="4" id="KW-1185">Reference proteome</keyword>
<proteinExistence type="predicted"/>
<evidence type="ECO:0000259" key="2">
    <source>
        <dbReference type="Pfam" id="PF12804"/>
    </source>
</evidence>
<dbReference type="EMBL" id="JBHMDM010000004">
    <property type="protein sequence ID" value="MFB9376973.1"/>
    <property type="molecule type" value="Genomic_DNA"/>
</dbReference>
<reference evidence="3 4" key="1">
    <citation type="submission" date="2024-09" db="EMBL/GenBank/DDBJ databases">
        <authorList>
            <person name="Sun Q."/>
            <person name="Mori K."/>
        </authorList>
    </citation>
    <scope>NUCLEOTIDE SEQUENCE [LARGE SCALE GENOMIC DNA]</scope>
    <source>
        <strain evidence="3 4">TISTR 1856</strain>
    </source>
</reference>
<keyword evidence="3" id="KW-0808">Transferase</keyword>
<dbReference type="Proteomes" id="UP001589748">
    <property type="component" value="Unassembled WGS sequence"/>
</dbReference>
<name>A0ABV5LSF0_9ACTN</name>
<dbReference type="InterPro" id="IPR029044">
    <property type="entry name" value="Nucleotide-diphossugar_trans"/>
</dbReference>
<dbReference type="GO" id="GO:0016740">
    <property type="term" value="F:transferase activity"/>
    <property type="evidence" value="ECO:0007669"/>
    <property type="project" value="UniProtKB-KW"/>
</dbReference>
<dbReference type="Gene3D" id="3.90.550.10">
    <property type="entry name" value="Spore Coat Polysaccharide Biosynthesis Protein SpsA, Chain A"/>
    <property type="match status" value="1"/>
</dbReference>
<organism evidence="3 4">
    <name type="scientific">Kineococcus gynurae</name>
    <dbReference type="NCBI Taxonomy" id="452979"/>
    <lineage>
        <taxon>Bacteria</taxon>
        <taxon>Bacillati</taxon>
        <taxon>Actinomycetota</taxon>
        <taxon>Actinomycetes</taxon>
        <taxon>Kineosporiales</taxon>
        <taxon>Kineosporiaceae</taxon>
        <taxon>Kineococcus</taxon>
    </lineage>
</organism>
<feature type="region of interest" description="Disordered" evidence="1">
    <location>
        <begin position="178"/>
        <end position="200"/>
    </location>
</feature>
<dbReference type="InterPro" id="IPR025877">
    <property type="entry name" value="MobA-like_NTP_Trfase"/>
</dbReference>